<sequence length="44" mass="4964">MDYNSNTNNSTNSLARQEAESGTLKTFENIDELIASLQDEEKNQ</sequence>
<proteinExistence type="predicted"/>
<reference evidence="2 3" key="1">
    <citation type="journal article" date="2019" name="Appl. Microbiol. Biotechnol.">
        <title>Uncovering carbohydrate metabolism through a genotype-phenotype association study of 56 lactic acid bacteria genomes.</title>
        <authorList>
            <person name="Buron-Moles G."/>
            <person name="Chailyan A."/>
            <person name="Dolejs I."/>
            <person name="Forster J."/>
            <person name="Miks M.H."/>
        </authorList>
    </citation>
    <scope>NUCLEOTIDE SEQUENCE [LARGE SCALE GENOMIC DNA]</scope>
    <source>
        <strain evidence="2 3">ATCC 29644</strain>
    </source>
</reference>
<name>A0A4R5NJV3_9LACO</name>
<keyword evidence="3" id="KW-1185">Reference proteome</keyword>
<organism evidence="2 3">
    <name type="scientific">Companilactobacillus farciminis</name>
    <dbReference type="NCBI Taxonomy" id="1612"/>
    <lineage>
        <taxon>Bacteria</taxon>
        <taxon>Bacillati</taxon>
        <taxon>Bacillota</taxon>
        <taxon>Bacilli</taxon>
        <taxon>Lactobacillales</taxon>
        <taxon>Lactobacillaceae</taxon>
        <taxon>Companilactobacillus</taxon>
    </lineage>
</organism>
<feature type="compositionally biased region" description="Low complexity" evidence="1">
    <location>
        <begin position="1"/>
        <end position="13"/>
    </location>
</feature>
<gene>
    <name evidence="2" type="ORF">C5L30_000137</name>
</gene>
<feature type="region of interest" description="Disordered" evidence="1">
    <location>
        <begin position="1"/>
        <end position="23"/>
    </location>
</feature>
<accession>A0A4R5NJV3</accession>
<evidence type="ECO:0000313" key="3">
    <source>
        <dbReference type="Proteomes" id="UP000295257"/>
    </source>
</evidence>
<dbReference type="RefSeq" id="WP_010018137.1">
    <property type="nucleotide sequence ID" value="NZ_PUFN01000002.1"/>
</dbReference>
<dbReference type="EMBL" id="PUFN01000002">
    <property type="protein sequence ID" value="TDG74902.1"/>
    <property type="molecule type" value="Genomic_DNA"/>
</dbReference>
<evidence type="ECO:0000256" key="1">
    <source>
        <dbReference type="SAM" id="MobiDB-lite"/>
    </source>
</evidence>
<dbReference type="Proteomes" id="UP000295257">
    <property type="component" value="Unassembled WGS sequence"/>
</dbReference>
<protein>
    <submittedName>
        <fullName evidence="2">Uncharacterized protein</fullName>
    </submittedName>
</protein>
<evidence type="ECO:0000313" key="2">
    <source>
        <dbReference type="EMBL" id="TDG74902.1"/>
    </source>
</evidence>
<dbReference type="AlphaFoldDB" id="A0A4R5NJV3"/>
<comment type="caution">
    <text evidence="2">The sequence shown here is derived from an EMBL/GenBank/DDBJ whole genome shotgun (WGS) entry which is preliminary data.</text>
</comment>